<sequence>MESLLKNLREHKRSASTIYCQAVCDQNPIIQHWGDTPGPSKFSICLSRESSFHCKLLNAIIPLVTKENVLMFVNT</sequence>
<protein>
    <submittedName>
        <fullName evidence="1">Uncharacterized protein</fullName>
    </submittedName>
</protein>
<dbReference type="EMBL" id="RCHS01004042">
    <property type="protein sequence ID" value="RMX38173.1"/>
    <property type="molecule type" value="Genomic_DNA"/>
</dbReference>
<accession>A0A3M6TA07</accession>
<gene>
    <name evidence="1" type="ORF">pdam_00023310</name>
</gene>
<name>A0A3M6TA07_POCDA</name>
<evidence type="ECO:0000313" key="2">
    <source>
        <dbReference type="Proteomes" id="UP000275408"/>
    </source>
</evidence>
<proteinExistence type="predicted"/>
<dbReference type="Proteomes" id="UP000275408">
    <property type="component" value="Unassembled WGS sequence"/>
</dbReference>
<keyword evidence="2" id="KW-1185">Reference proteome</keyword>
<dbReference type="AlphaFoldDB" id="A0A3M6TA07"/>
<comment type="caution">
    <text evidence="1">The sequence shown here is derived from an EMBL/GenBank/DDBJ whole genome shotgun (WGS) entry which is preliminary data.</text>
</comment>
<evidence type="ECO:0000313" key="1">
    <source>
        <dbReference type="EMBL" id="RMX38173.1"/>
    </source>
</evidence>
<organism evidence="1 2">
    <name type="scientific">Pocillopora damicornis</name>
    <name type="common">Cauliflower coral</name>
    <name type="synonym">Millepora damicornis</name>
    <dbReference type="NCBI Taxonomy" id="46731"/>
    <lineage>
        <taxon>Eukaryota</taxon>
        <taxon>Metazoa</taxon>
        <taxon>Cnidaria</taxon>
        <taxon>Anthozoa</taxon>
        <taxon>Hexacorallia</taxon>
        <taxon>Scleractinia</taxon>
        <taxon>Astrocoeniina</taxon>
        <taxon>Pocilloporidae</taxon>
        <taxon>Pocillopora</taxon>
    </lineage>
</organism>
<reference evidence="1 2" key="1">
    <citation type="journal article" date="2018" name="Sci. Rep.">
        <title>Comparative analysis of the Pocillopora damicornis genome highlights role of immune system in coral evolution.</title>
        <authorList>
            <person name="Cunning R."/>
            <person name="Bay R.A."/>
            <person name="Gillette P."/>
            <person name="Baker A.C."/>
            <person name="Traylor-Knowles N."/>
        </authorList>
    </citation>
    <scope>NUCLEOTIDE SEQUENCE [LARGE SCALE GENOMIC DNA]</scope>
    <source>
        <strain evidence="1">RSMAS</strain>
        <tissue evidence="1">Whole animal</tissue>
    </source>
</reference>